<dbReference type="RefSeq" id="WP_096451121.1">
    <property type="nucleotide sequence ID" value="NZ_JBHSOG010000054.1"/>
</dbReference>
<dbReference type="Proteomes" id="UP001595974">
    <property type="component" value="Unassembled WGS sequence"/>
</dbReference>
<keyword evidence="2" id="KW-1185">Reference proteome</keyword>
<evidence type="ECO:0000313" key="1">
    <source>
        <dbReference type="EMBL" id="MFC5770651.1"/>
    </source>
</evidence>
<accession>A0ABW1AUI5</accession>
<evidence type="ECO:0000313" key="2">
    <source>
        <dbReference type="Proteomes" id="UP001595974"/>
    </source>
</evidence>
<reference evidence="2" key="1">
    <citation type="journal article" date="2019" name="Int. J. Syst. Evol. Microbiol.">
        <title>The Global Catalogue of Microorganisms (GCM) 10K type strain sequencing project: providing services to taxonomists for standard genome sequencing and annotation.</title>
        <authorList>
            <consortium name="The Broad Institute Genomics Platform"/>
            <consortium name="The Broad Institute Genome Sequencing Center for Infectious Disease"/>
            <person name="Wu L."/>
            <person name="Ma J."/>
        </authorList>
    </citation>
    <scope>NUCLEOTIDE SEQUENCE [LARGE SCALE GENOMIC DNA]</scope>
    <source>
        <strain evidence="2">SHR3</strain>
    </source>
</reference>
<protein>
    <submittedName>
        <fullName evidence="1">Uncharacterized protein</fullName>
    </submittedName>
</protein>
<comment type="caution">
    <text evidence="1">The sequence shown here is derived from an EMBL/GenBank/DDBJ whole genome shotgun (WGS) entry which is preliminary data.</text>
</comment>
<dbReference type="EMBL" id="JBHSOG010000054">
    <property type="protein sequence ID" value="MFC5770651.1"/>
    <property type="molecule type" value="Genomic_DNA"/>
</dbReference>
<name>A0ABW1AUI5_9RHOO</name>
<proteinExistence type="predicted"/>
<organism evidence="1 2">
    <name type="scientific">Thauera sinica</name>
    <dbReference type="NCBI Taxonomy" id="2665146"/>
    <lineage>
        <taxon>Bacteria</taxon>
        <taxon>Pseudomonadati</taxon>
        <taxon>Pseudomonadota</taxon>
        <taxon>Betaproteobacteria</taxon>
        <taxon>Rhodocyclales</taxon>
        <taxon>Zoogloeaceae</taxon>
        <taxon>Thauera</taxon>
    </lineage>
</organism>
<gene>
    <name evidence="1" type="ORF">ACFPTN_14820</name>
</gene>
<sequence>MQHHDRLTRAYRGLTADQSATLAFHYISEGNALEFKRLGDAVPRKDYNCPDVAYQARLDGFTRFAACWAIEHWRLRCHKAEMLGAALAASRRNDDEKADTLLDAHEQAESCLLALDAALAAVCAEHGLDAADVRRMAGTEAFQPMREGMTPDADYLAGMRAGLARLAGE</sequence>